<dbReference type="Pfam" id="PF13340">
    <property type="entry name" value="DUF4096"/>
    <property type="match status" value="1"/>
</dbReference>
<dbReference type="Proteomes" id="UP001196565">
    <property type="component" value="Unassembled WGS sequence"/>
</dbReference>
<gene>
    <name evidence="2" type="ORF">KPL78_18780</name>
</gene>
<evidence type="ECO:0000259" key="1">
    <source>
        <dbReference type="Pfam" id="PF13340"/>
    </source>
</evidence>
<reference evidence="2 3" key="1">
    <citation type="submission" date="2021-07" db="EMBL/GenBank/DDBJ databases">
        <authorList>
            <person name="So Y."/>
        </authorList>
    </citation>
    <scope>NUCLEOTIDE SEQUENCE [LARGE SCALE GENOMIC DNA]</scope>
    <source>
        <strain evidence="2 3">HJA6</strain>
    </source>
</reference>
<comment type="caution">
    <text evidence="2">The sequence shown here is derived from an EMBL/GenBank/DDBJ whole genome shotgun (WGS) entry which is preliminary data.</text>
</comment>
<organism evidence="2 3">
    <name type="scientific">Roseomonas alba</name>
    <dbReference type="NCBI Taxonomy" id="2846776"/>
    <lineage>
        <taxon>Bacteria</taxon>
        <taxon>Pseudomonadati</taxon>
        <taxon>Pseudomonadota</taxon>
        <taxon>Alphaproteobacteria</taxon>
        <taxon>Acetobacterales</taxon>
        <taxon>Roseomonadaceae</taxon>
        <taxon>Roseomonas</taxon>
    </lineage>
</organism>
<keyword evidence="3" id="KW-1185">Reference proteome</keyword>
<dbReference type="PANTHER" id="PTHR46637">
    <property type="entry name" value="TIS1421-TRANSPOSASE PROTEIN A"/>
    <property type="match status" value="1"/>
</dbReference>
<sequence>MRPHPFHPLTDPEFTYLATHLPTATAPRRGRRPADLRRTLDAIFWVACSSGPWKDLPEEYGRPGTASRQLRRWARSGDMDRLLALVAAATPEDTIPNALAWRICRAWRRVSRIVPLSSLMRAKDLGLRAALPAPPNFLPNPNLSKTAQALVIAALQTPAAHPPGTFNRLGKLLLDAGGRPRHWRLR</sequence>
<feature type="domain" description="Insertion element IS402-like" evidence="1">
    <location>
        <begin position="9"/>
        <end position="82"/>
    </location>
</feature>
<accession>A0ABS7AC81</accession>
<proteinExistence type="predicted"/>
<evidence type="ECO:0000313" key="3">
    <source>
        <dbReference type="Proteomes" id="UP001196565"/>
    </source>
</evidence>
<dbReference type="PANTHER" id="PTHR46637:SF1">
    <property type="entry name" value="BLL5188 PROTEIN"/>
    <property type="match status" value="1"/>
</dbReference>
<evidence type="ECO:0000313" key="2">
    <source>
        <dbReference type="EMBL" id="MBW6399912.1"/>
    </source>
</evidence>
<name>A0ABS7AC81_9PROT</name>
<protein>
    <submittedName>
        <fullName evidence="2">Transposase</fullName>
    </submittedName>
</protein>
<dbReference type="EMBL" id="JAHYBZ010000006">
    <property type="protein sequence ID" value="MBW6399912.1"/>
    <property type="molecule type" value="Genomic_DNA"/>
</dbReference>
<dbReference type="InterPro" id="IPR052909">
    <property type="entry name" value="Transposase_6_like"/>
</dbReference>
<dbReference type="RefSeq" id="WP_219764499.1">
    <property type="nucleotide sequence ID" value="NZ_JAHYBZ010000006.1"/>
</dbReference>
<dbReference type="InterPro" id="IPR025161">
    <property type="entry name" value="IS402-like_dom"/>
</dbReference>